<proteinExistence type="predicted"/>
<feature type="region of interest" description="Disordered" evidence="1">
    <location>
        <begin position="17"/>
        <end position="40"/>
    </location>
</feature>
<gene>
    <name evidence="2" type="ORF">KUTeg_003767</name>
</gene>
<dbReference type="EMBL" id="JARBDR010000214">
    <property type="protein sequence ID" value="KAJ8318676.1"/>
    <property type="molecule type" value="Genomic_DNA"/>
</dbReference>
<dbReference type="Gene3D" id="3.30.70.100">
    <property type="match status" value="1"/>
</dbReference>
<dbReference type="Pfam" id="PF24787">
    <property type="entry name" value="TEX47"/>
    <property type="match status" value="1"/>
</dbReference>
<keyword evidence="3" id="KW-1185">Reference proteome</keyword>
<organism evidence="2 3">
    <name type="scientific">Tegillarca granosa</name>
    <name type="common">Malaysian cockle</name>
    <name type="synonym">Anadara granosa</name>
    <dbReference type="NCBI Taxonomy" id="220873"/>
    <lineage>
        <taxon>Eukaryota</taxon>
        <taxon>Metazoa</taxon>
        <taxon>Spiralia</taxon>
        <taxon>Lophotrochozoa</taxon>
        <taxon>Mollusca</taxon>
        <taxon>Bivalvia</taxon>
        <taxon>Autobranchia</taxon>
        <taxon>Pteriomorphia</taxon>
        <taxon>Arcoida</taxon>
        <taxon>Arcoidea</taxon>
        <taxon>Arcidae</taxon>
        <taxon>Tegillarca</taxon>
    </lineage>
</organism>
<dbReference type="PANTHER" id="PTHR34035:SF1">
    <property type="entry name" value="TESTIS-EXPRESSED PROTEIN 47"/>
    <property type="match status" value="1"/>
</dbReference>
<protein>
    <submittedName>
        <fullName evidence="2">Uncharacterized protein</fullName>
    </submittedName>
</protein>
<name>A0ABQ9FPP8_TEGGR</name>
<comment type="caution">
    <text evidence="2">The sequence shown here is derived from an EMBL/GenBank/DDBJ whole genome shotgun (WGS) entry which is preliminary data.</text>
</comment>
<dbReference type="InterPro" id="IPR055308">
    <property type="entry name" value="TEX47-like"/>
</dbReference>
<dbReference type="Proteomes" id="UP001217089">
    <property type="component" value="Unassembled WGS sequence"/>
</dbReference>
<evidence type="ECO:0000256" key="1">
    <source>
        <dbReference type="SAM" id="MobiDB-lite"/>
    </source>
</evidence>
<dbReference type="PANTHER" id="PTHR34035">
    <property type="entry name" value="TESTIS-EXPRESSED PROTEIN 47"/>
    <property type="match status" value="1"/>
</dbReference>
<reference evidence="2 3" key="1">
    <citation type="submission" date="2022-12" db="EMBL/GenBank/DDBJ databases">
        <title>Chromosome-level genome of Tegillarca granosa.</title>
        <authorList>
            <person name="Kim J."/>
        </authorList>
    </citation>
    <scope>NUCLEOTIDE SEQUENCE [LARGE SCALE GENOMIC DNA]</scope>
    <source>
        <strain evidence="2">Teg-2019</strain>
        <tissue evidence="2">Adductor muscle</tissue>
    </source>
</reference>
<sequence>MADVGFATDIEKDIEIAEGNVEEEDGSKSPSTERKKIRKSAKKIKKPKEWKFDWPKKNYFEVTREQGVGLKYLVHRFVYIAKLRDNVGDRDGVGDYYERLLKNIQNNTQTEPVTGLLLVYMKHLVHIVETSTDVITEIVQDLKESEESVTGIIATSKILQWSFRTLDIQAARMEAYESSQPAEQLVLDLLTQVLKLGNFLAKTPKLNLKNVMDSLHEKAPDLLPNQAIVNYLLEENDSCMVRPEEYLSLYEEPYDVVLDSVLSVKYEK</sequence>
<evidence type="ECO:0000313" key="3">
    <source>
        <dbReference type="Proteomes" id="UP001217089"/>
    </source>
</evidence>
<accession>A0ABQ9FPP8</accession>
<evidence type="ECO:0000313" key="2">
    <source>
        <dbReference type="EMBL" id="KAJ8318676.1"/>
    </source>
</evidence>
<feature type="non-terminal residue" evidence="2">
    <location>
        <position position="268"/>
    </location>
</feature>